<evidence type="ECO:0000256" key="1">
    <source>
        <dbReference type="SAM" id="Phobius"/>
    </source>
</evidence>
<feature type="transmembrane region" description="Helical" evidence="1">
    <location>
        <begin position="390"/>
        <end position="408"/>
    </location>
</feature>
<organism evidence="2 3">
    <name type="scientific">Bacillus thermozeamaize</name>
    <dbReference type="NCBI Taxonomy" id="230954"/>
    <lineage>
        <taxon>Bacteria</taxon>
        <taxon>Bacillati</taxon>
        <taxon>Bacillota</taxon>
        <taxon>Bacilli</taxon>
        <taxon>Bacillales</taxon>
        <taxon>Bacillaceae</taxon>
        <taxon>Bacillus</taxon>
    </lineage>
</organism>
<reference evidence="3" key="1">
    <citation type="submission" date="2016-06" db="EMBL/GenBank/DDBJ databases">
        <authorList>
            <person name="Nascimento L."/>
            <person name="Pereira R.V."/>
            <person name="Martins L.F."/>
            <person name="Quaggio R.B."/>
            <person name="Silva A.M."/>
            <person name="Setubal J.C."/>
        </authorList>
    </citation>
    <scope>NUCLEOTIDE SEQUENCE [LARGE SCALE GENOMIC DNA]</scope>
</reference>
<evidence type="ECO:0008006" key="4">
    <source>
        <dbReference type="Google" id="ProtNLM"/>
    </source>
</evidence>
<keyword evidence="1" id="KW-0472">Membrane</keyword>
<evidence type="ECO:0000313" key="3">
    <source>
        <dbReference type="Proteomes" id="UP000196475"/>
    </source>
</evidence>
<comment type="caution">
    <text evidence="2">The sequence shown here is derived from an EMBL/GenBank/DDBJ whole genome shotgun (WGS) entry which is preliminary data.</text>
</comment>
<proteinExistence type="predicted"/>
<feature type="transmembrane region" description="Helical" evidence="1">
    <location>
        <begin position="268"/>
        <end position="294"/>
    </location>
</feature>
<gene>
    <name evidence="2" type="ORF">BAA01_05180</name>
</gene>
<keyword evidence="1" id="KW-1133">Transmembrane helix</keyword>
<feature type="transmembrane region" description="Helical" evidence="1">
    <location>
        <begin position="139"/>
        <end position="165"/>
    </location>
</feature>
<evidence type="ECO:0000313" key="2">
    <source>
        <dbReference type="EMBL" id="OUM88498.1"/>
    </source>
</evidence>
<dbReference type="InterPro" id="IPR036927">
    <property type="entry name" value="Cyt_c_oxase-like_su1_sf"/>
</dbReference>
<dbReference type="EMBL" id="LZRT01000060">
    <property type="protein sequence ID" value="OUM88498.1"/>
    <property type="molecule type" value="Genomic_DNA"/>
</dbReference>
<sequence>MFRLPFLFILTGLACFALFSLTTLLQTAGWIVHSPRSPGGWFHVHLLILGGATMIAMGAMYQLLRVILQREVFSERLGDVHYLLFTAGTAGLLAGFAFAQVQWIAVFATLAWLGILLFAVNMTLTLLKAAQWNPVTLSAAGAMFYLVLTGLAGVAMGFNFAFHLWPAWHERLFYTHIWLGTVGWFGLLITGFSYKLLPMFYLAHGVPDRMAYAVFCLWNAAVLTGAVAFLTAAPFPVVLVAASVLTLAVYAYNLYIEQVRKARHKKSPGAGVLAAVYSARALAVFGTVAMVYALFAPDQAMDARAMVILGWAYLWGWVVLTIFGYLSKIVPFLWWTYKYGPRVGKETTPTMADLLEDRHVAYMLTAVAASLIVLMVSLRMGNMAWTQWSGAALSLFSLSYVGLMRWVFTR</sequence>
<feature type="transmembrane region" description="Helical" evidence="1">
    <location>
        <begin position="235"/>
        <end position="256"/>
    </location>
</feature>
<dbReference type="Proteomes" id="UP000196475">
    <property type="component" value="Unassembled WGS sequence"/>
</dbReference>
<feature type="transmembrane region" description="Helical" evidence="1">
    <location>
        <begin position="104"/>
        <end position="127"/>
    </location>
</feature>
<feature type="transmembrane region" description="Helical" evidence="1">
    <location>
        <begin position="80"/>
        <end position="98"/>
    </location>
</feature>
<feature type="transmembrane region" description="Helical" evidence="1">
    <location>
        <begin position="314"/>
        <end position="335"/>
    </location>
</feature>
<feature type="transmembrane region" description="Helical" evidence="1">
    <location>
        <begin position="209"/>
        <end position="229"/>
    </location>
</feature>
<dbReference type="AlphaFoldDB" id="A0A1Y3PTN0"/>
<feature type="transmembrane region" description="Helical" evidence="1">
    <location>
        <begin position="360"/>
        <end position="378"/>
    </location>
</feature>
<accession>A0A1Y3PTN0</accession>
<dbReference type="SUPFAM" id="SSF81442">
    <property type="entry name" value="Cytochrome c oxidase subunit I-like"/>
    <property type="match status" value="1"/>
</dbReference>
<protein>
    <recommendedName>
        <fullName evidence="4">Cytochrome C oxidase subunit I</fullName>
    </recommendedName>
</protein>
<keyword evidence="1" id="KW-0812">Transmembrane</keyword>
<dbReference type="PROSITE" id="PS51257">
    <property type="entry name" value="PROKAR_LIPOPROTEIN"/>
    <property type="match status" value="1"/>
</dbReference>
<dbReference type="Gene3D" id="1.20.210.10">
    <property type="entry name" value="Cytochrome c oxidase-like, subunit I domain"/>
    <property type="match status" value="1"/>
</dbReference>
<feature type="transmembrane region" description="Helical" evidence="1">
    <location>
        <begin position="177"/>
        <end position="197"/>
    </location>
</feature>
<name>A0A1Y3PTN0_9BACI</name>
<feature type="transmembrane region" description="Helical" evidence="1">
    <location>
        <begin position="43"/>
        <end position="68"/>
    </location>
</feature>